<comment type="caution">
    <text evidence="1">The sequence shown here is derived from an EMBL/GenBank/DDBJ whole genome shotgun (WGS) entry which is preliminary data.</text>
</comment>
<dbReference type="Gramene" id="GBG73967">
    <property type="protein sequence ID" value="GBG73967"/>
    <property type="gene ID" value="CBR_g17679"/>
</dbReference>
<accession>A0A388KVA0</accession>
<protein>
    <submittedName>
        <fullName evidence="1">Uncharacterized protein</fullName>
    </submittedName>
</protein>
<gene>
    <name evidence="1" type="ORF">CBR_g17679</name>
</gene>
<organism evidence="1 2">
    <name type="scientific">Chara braunii</name>
    <name type="common">Braun's stonewort</name>
    <dbReference type="NCBI Taxonomy" id="69332"/>
    <lineage>
        <taxon>Eukaryota</taxon>
        <taxon>Viridiplantae</taxon>
        <taxon>Streptophyta</taxon>
        <taxon>Charophyceae</taxon>
        <taxon>Charales</taxon>
        <taxon>Characeae</taxon>
        <taxon>Chara</taxon>
    </lineage>
</organism>
<keyword evidence="2" id="KW-1185">Reference proteome</keyword>
<dbReference type="Proteomes" id="UP000265515">
    <property type="component" value="Unassembled WGS sequence"/>
</dbReference>
<dbReference type="AlphaFoldDB" id="A0A388KVA0"/>
<sequence>MAVGPAKGTWGGAVLDEAHFDGLNFSAYGCQLHHQAAAAATAAGGGAAGAAGAAYSREFLCGLIRVKILNRGLEVES</sequence>
<evidence type="ECO:0000313" key="1">
    <source>
        <dbReference type="EMBL" id="GBG73967.1"/>
    </source>
</evidence>
<proteinExistence type="predicted"/>
<reference evidence="1 2" key="1">
    <citation type="journal article" date="2018" name="Cell">
        <title>The Chara Genome: Secondary Complexity and Implications for Plant Terrestrialization.</title>
        <authorList>
            <person name="Nishiyama T."/>
            <person name="Sakayama H."/>
            <person name="Vries J.D."/>
            <person name="Buschmann H."/>
            <person name="Saint-Marcoux D."/>
            <person name="Ullrich K.K."/>
            <person name="Haas F.B."/>
            <person name="Vanderstraeten L."/>
            <person name="Becker D."/>
            <person name="Lang D."/>
            <person name="Vosolsobe S."/>
            <person name="Rombauts S."/>
            <person name="Wilhelmsson P.K.I."/>
            <person name="Janitza P."/>
            <person name="Kern R."/>
            <person name="Heyl A."/>
            <person name="Rumpler F."/>
            <person name="Villalobos L.I.A.C."/>
            <person name="Clay J.M."/>
            <person name="Skokan R."/>
            <person name="Toyoda A."/>
            <person name="Suzuki Y."/>
            <person name="Kagoshima H."/>
            <person name="Schijlen E."/>
            <person name="Tajeshwar N."/>
            <person name="Catarino B."/>
            <person name="Hetherington A.J."/>
            <person name="Saltykova A."/>
            <person name="Bonnot C."/>
            <person name="Breuninger H."/>
            <person name="Symeonidi A."/>
            <person name="Radhakrishnan G.V."/>
            <person name="Van Nieuwerburgh F."/>
            <person name="Deforce D."/>
            <person name="Chang C."/>
            <person name="Karol K.G."/>
            <person name="Hedrich R."/>
            <person name="Ulvskov P."/>
            <person name="Glockner G."/>
            <person name="Delwiche C.F."/>
            <person name="Petrasek J."/>
            <person name="Van de Peer Y."/>
            <person name="Friml J."/>
            <person name="Beilby M."/>
            <person name="Dolan L."/>
            <person name="Kohara Y."/>
            <person name="Sugano S."/>
            <person name="Fujiyama A."/>
            <person name="Delaux P.-M."/>
            <person name="Quint M."/>
            <person name="TheiBen G."/>
            <person name="Hagemann M."/>
            <person name="Harholt J."/>
            <person name="Dunand C."/>
            <person name="Zachgo S."/>
            <person name="Langdale J."/>
            <person name="Maumus F."/>
            <person name="Straeten D.V.D."/>
            <person name="Gould S.B."/>
            <person name="Rensing S.A."/>
        </authorList>
    </citation>
    <scope>NUCLEOTIDE SEQUENCE [LARGE SCALE GENOMIC DNA]</scope>
    <source>
        <strain evidence="1 2">S276</strain>
    </source>
</reference>
<dbReference type="EMBL" id="BFEA01000194">
    <property type="protein sequence ID" value="GBG73967.1"/>
    <property type="molecule type" value="Genomic_DNA"/>
</dbReference>
<evidence type="ECO:0000313" key="2">
    <source>
        <dbReference type="Proteomes" id="UP000265515"/>
    </source>
</evidence>
<name>A0A388KVA0_CHABU</name>